<name>A0A059EYC0_9MICR</name>
<reference evidence="3 4" key="2">
    <citation type="submission" date="2014-03" db="EMBL/GenBank/DDBJ databases">
        <title>The Genome Sequence of Anncaliia algerae insect isolate PRA339.</title>
        <authorList>
            <consortium name="The Broad Institute Genome Sequencing Platform"/>
            <consortium name="The Broad Institute Genome Sequencing Center for Infectious Disease"/>
            <person name="Cuomo C."/>
            <person name="Becnel J."/>
            <person name="Sanscrainte N."/>
            <person name="Walker B."/>
            <person name="Young S.K."/>
            <person name="Zeng Q."/>
            <person name="Gargeya S."/>
            <person name="Fitzgerald M."/>
            <person name="Haas B."/>
            <person name="Abouelleil A."/>
            <person name="Alvarado L."/>
            <person name="Arachchi H.M."/>
            <person name="Berlin A.M."/>
            <person name="Chapman S.B."/>
            <person name="Dewar J."/>
            <person name="Goldberg J."/>
            <person name="Griggs A."/>
            <person name="Gujja S."/>
            <person name="Hansen M."/>
            <person name="Howarth C."/>
            <person name="Imamovic A."/>
            <person name="Larimer J."/>
            <person name="McCowan C."/>
            <person name="Murphy C."/>
            <person name="Neiman D."/>
            <person name="Pearson M."/>
            <person name="Priest M."/>
            <person name="Roberts A."/>
            <person name="Saif S."/>
            <person name="Shea T."/>
            <person name="Sisk P."/>
            <person name="Sykes S."/>
            <person name="Wortman J."/>
            <person name="Nusbaum C."/>
            <person name="Birren B."/>
        </authorList>
    </citation>
    <scope>NUCLEOTIDE SEQUENCE [LARGE SCALE GENOMIC DNA]</scope>
    <source>
        <strain evidence="3 4">PRA339</strain>
    </source>
</reference>
<dbReference type="Proteomes" id="UP000030655">
    <property type="component" value="Unassembled WGS sequence"/>
</dbReference>
<dbReference type="VEuPathDB" id="MicrosporidiaDB:H312_02693"/>
<evidence type="ECO:0000313" key="4">
    <source>
        <dbReference type="Proteomes" id="UP000030655"/>
    </source>
</evidence>
<dbReference type="OrthoDB" id="2190654at2759"/>
<feature type="transmembrane region" description="Helical" evidence="1">
    <location>
        <begin position="67"/>
        <end position="86"/>
    </location>
</feature>
<dbReference type="InterPro" id="IPR012919">
    <property type="entry name" value="SUN_dom"/>
</dbReference>
<dbReference type="Pfam" id="PF07738">
    <property type="entry name" value="Sad1_UNC"/>
    <property type="match status" value="1"/>
</dbReference>
<dbReference type="Gene3D" id="2.60.120.260">
    <property type="entry name" value="Galactose-binding domain-like"/>
    <property type="match status" value="1"/>
</dbReference>
<dbReference type="STRING" id="1288291.A0A059EYC0"/>
<accession>A0A059EYC0</accession>
<proteinExistence type="predicted"/>
<keyword evidence="4" id="KW-1185">Reference proteome</keyword>
<keyword evidence="1" id="KW-0812">Transmembrane</keyword>
<protein>
    <recommendedName>
        <fullName evidence="2">SUN domain-containing protein</fullName>
    </recommendedName>
</protein>
<gene>
    <name evidence="3" type="ORF">H312_02693</name>
</gene>
<reference evidence="4" key="1">
    <citation type="submission" date="2013-02" db="EMBL/GenBank/DDBJ databases">
        <authorList>
            <consortium name="The Broad Institute Genome Sequencing Platform"/>
            <person name="Cuomo C."/>
            <person name="Becnel J."/>
            <person name="Sanscrainte N."/>
            <person name="Walker B."/>
            <person name="Young S.K."/>
            <person name="Zeng Q."/>
            <person name="Gargeya S."/>
            <person name="Fitzgerald M."/>
            <person name="Haas B."/>
            <person name="Abouelleil A."/>
            <person name="Alvarado L."/>
            <person name="Arachchi H.M."/>
            <person name="Berlin A.M."/>
            <person name="Chapman S.B."/>
            <person name="Dewar J."/>
            <person name="Goldberg J."/>
            <person name="Griggs A."/>
            <person name="Gujja S."/>
            <person name="Hansen M."/>
            <person name="Howarth C."/>
            <person name="Imamovic A."/>
            <person name="Larimer J."/>
            <person name="McCowan C."/>
            <person name="Murphy C."/>
            <person name="Neiman D."/>
            <person name="Pearson M."/>
            <person name="Priest M."/>
            <person name="Roberts A."/>
            <person name="Saif S."/>
            <person name="Shea T."/>
            <person name="Sisk P."/>
            <person name="Sykes S."/>
            <person name="Wortman J."/>
            <person name="Nusbaum C."/>
            <person name="Birren B."/>
        </authorList>
    </citation>
    <scope>NUCLEOTIDE SEQUENCE [LARGE SCALE GENOMIC DNA]</scope>
    <source>
        <strain evidence="4">PRA339</strain>
    </source>
</reference>
<keyword evidence="1" id="KW-1133">Transmembrane helix</keyword>
<feature type="domain" description="SUN" evidence="2">
    <location>
        <begin position="161"/>
        <end position="210"/>
    </location>
</feature>
<keyword evidence="1" id="KW-0472">Membrane</keyword>
<dbReference type="HOGENOM" id="CLU_997799_0_0_1"/>
<evidence type="ECO:0000256" key="1">
    <source>
        <dbReference type="SAM" id="Phobius"/>
    </source>
</evidence>
<evidence type="ECO:0000259" key="2">
    <source>
        <dbReference type="Pfam" id="PF07738"/>
    </source>
</evidence>
<organism evidence="3 4">
    <name type="scientific">Anncaliia algerae PRA339</name>
    <dbReference type="NCBI Taxonomy" id="1288291"/>
    <lineage>
        <taxon>Eukaryota</taxon>
        <taxon>Fungi</taxon>
        <taxon>Fungi incertae sedis</taxon>
        <taxon>Microsporidia</taxon>
        <taxon>Tubulinosematoidea</taxon>
        <taxon>Tubulinosematidae</taxon>
        <taxon>Anncaliia</taxon>
    </lineage>
</organism>
<sequence>MERKYQLRINKPIDPFFNEENIFQTPIKKDSEDSTIKNCYLTEIETVTITSEVKDAHQKESVIFKSYFYKIIAASLFILLLCSYFFPNKSMNKIVEVIKEVPSIPEDYHKIKDELLTLKNTPKNLCSLENECKILYQETSPSYKYGLFSTKYTDPNLVLSDSNKCFSFDGSSGKITFMFPKQIKVVKVGIFHPKTKNTSSAVKDFKLNGVNFTFSNDVLEYFDCELIDDKFTLEIISNHGRKEFTSVYRVFLIGTVL</sequence>
<dbReference type="AlphaFoldDB" id="A0A059EYC0"/>
<evidence type="ECO:0000313" key="3">
    <source>
        <dbReference type="EMBL" id="KCZ79915.1"/>
    </source>
</evidence>
<dbReference type="EMBL" id="KK365219">
    <property type="protein sequence ID" value="KCZ79915.1"/>
    <property type="molecule type" value="Genomic_DNA"/>
</dbReference>